<dbReference type="AlphaFoldDB" id="A0A6I2NPL2"/>
<feature type="transmembrane region" description="Helical" evidence="1">
    <location>
        <begin position="12"/>
        <end position="45"/>
    </location>
</feature>
<keyword evidence="1" id="KW-0812">Transmembrane</keyword>
<reference evidence="2 3" key="1">
    <citation type="journal article" date="2019" name="Nat. Med.">
        <title>A library of human gut bacterial isolates paired with longitudinal multiomics data enables mechanistic microbiome research.</title>
        <authorList>
            <person name="Poyet M."/>
            <person name="Groussin M."/>
            <person name="Gibbons S.M."/>
            <person name="Avila-Pacheco J."/>
            <person name="Jiang X."/>
            <person name="Kearney S.M."/>
            <person name="Perrotta A.R."/>
            <person name="Berdy B."/>
            <person name="Zhao S."/>
            <person name="Lieberman T.D."/>
            <person name="Swanson P.K."/>
            <person name="Smith M."/>
            <person name="Roesemann S."/>
            <person name="Alexander J.E."/>
            <person name="Rich S.A."/>
            <person name="Livny J."/>
            <person name="Vlamakis H."/>
            <person name="Clish C."/>
            <person name="Bullock K."/>
            <person name="Deik A."/>
            <person name="Scott J."/>
            <person name="Pierce K.A."/>
            <person name="Xavier R.J."/>
            <person name="Alm E.J."/>
        </authorList>
    </citation>
    <scope>NUCLEOTIDE SEQUENCE [LARGE SCALE GENOMIC DNA]</scope>
    <source>
        <strain evidence="2 3">BIOML-A2</strain>
    </source>
</reference>
<dbReference type="EMBL" id="WKNE01000003">
    <property type="protein sequence ID" value="MRZ54409.1"/>
    <property type="molecule type" value="Genomic_DNA"/>
</dbReference>
<evidence type="ECO:0000313" key="3">
    <source>
        <dbReference type="Proteomes" id="UP000432516"/>
    </source>
</evidence>
<feature type="transmembrane region" description="Helical" evidence="1">
    <location>
        <begin position="51"/>
        <end position="71"/>
    </location>
</feature>
<proteinExistence type="predicted"/>
<gene>
    <name evidence="2" type="ORF">GKD68_06535</name>
</gene>
<dbReference type="RefSeq" id="WP_048927542.1">
    <property type="nucleotide sequence ID" value="NZ_CP103185.1"/>
</dbReference>
<accession>A0A6I2NPL2</accession>
<sequence length="76" mass="8473">MRTIRSKILIAMGWVMLISVIALGFFGIPIGIILCALIGLAYGVYKQDKPFRLYSSIALIAAIAFFIIFFIQLQSM</sequence>
<dbReference type="Proteomes" id="UP000432516">
    <property type="component" value="Unassembled WGS sequence"/>
</dbReference>
<keyword evidence="1" id="KW-0472">Membrane</keyword>
<protein>
    <submittedName>
        <fullName evidence="2">Uncharacterized protein</fullName>
    </submittedName>
</protein>
<evidence type="ECO:0000256" key="1">
    <source>
        <dbReference type="SAM" id="Phobius"/>
    </source>
</evidence>
<comment type="caution">
    <text evidence="2">The sequence shown here is derived from an EMBL/GenBank/DDBJ whole genome shotgun (WGS) entry which is preliminary data.</text>
</comment>
<organism evidence="2 3">
    <name type="scientific">Parabacteroides distasonis</name>
    <dbReference type="NCBI Taxonomy" id="823"/>
    <lineage>
        <taxon>Bacteria</taxon>
        <taxon>Pseudomonadati</taxon>
        <taxon>Bacteroidota</taxon>
        <taxon>Bacteroidia</taxon>
        <taxon>Bacteroidales</taxon>
        <taxon>Tannerellaceae</taxon>
        <taxon>Parabacteroides</taxon>
    </lineage>
</organism>
<name>A0A6I2NPL2_PARDI</name>
<keyword evidence="1" id="KW-1133">Transmembrane helix</keyword>
<evidence type="ECO:0000313" key="2">
    <source>
        <dbReference type="EMBL" id="MRZ54409.1"/>
    </source>
</evidence>